<dbReference type="WBParaSite" id="Bm4950b.1">
    <property type="protein sequence ID" value="Bm4950b.1"/>
    <property type="gene ID" value="WBGene00225211"/>
</dbReference>
<evidence type="ECO:0000313" key="3">
    <source>
        <dbReference type="EMBL" id="VIO98455.1"/>
    </source>
</evidence>
<gene>
    <name evidence="2 5 7" type="ORF">Bm4950</name>
    <name evidence="3" type="ORF">BM_BM4950</name>
    <name evidence="2" type="ORF">BM_Bm4950</name>
</gene>
<reference evidence="2" key="2">
    <citation type="submission" date="2012-12" db="EMBL/GenBank/DDBJ databases">
        <authorList>
            <person name="Gao Y.W."/>
            <person name="Fan S.T."/>
            <person name="Sun H.T."/>
            <person name="Wang Z."/>
            <person name="Gao X.L."/>
            <person name="Li Y.G."/>
            <person name="Wang T.C."/>
            <person name="Zhang K."/>
            <person name="Xu W.W."/>
            <person name="Yu Z.J."/>
            <person name="Xia X.Z."/>
        </authorList>
    </citation>
    <scope>NUCLEOTIDE SEQUENCE</scope>
    <source>
        <strain evidence="2">FR3</strain>
    </source>
</reference>
<dbReference type="AlphaFoldDB" id="A0A0K0JGV1"/>
<evidence type="ECO:0000313" key="5">
    <source>
        <dbReference type="WBParaSite" id="Bm4950b.1"/>
    </source>
</evidence>
<keyword evidence="4" id="KW-1185">Reference proteome</keyword>
<evidence type="ECO:0000313" key="6">
    <source>
        <dbReference type="WBParaSite" id="Bm4950b.2"/>
    </source>
</evidence>
<dbReference type="Proteomes" id="UP000006672">
    <property type="component" value="Unassembled WGS sequence"/>
</dbReference>
<protein>
    <submittedName>
        <fullName evidence="2 6">Bm4950, isoform b</fullName>
    </submittedName>
    <submittedName>
        <fullName evidence="5">Protein kinase domain-containing protein</fullName>
    </submittedName>
</protein>
<dbReference type="OrthoDB" id="5797634at2759"/>
<dbReference type="WormBase" id="Bm4950b">
    <property type="protein sequence ID" value="BM27294"/>
    <property type="gene ID" value="WBGene00225211"/>
</dbReference>
<reference evidence="2 4" key="1">
    <citation type="journal article" date="2007" name="Science">
        <title>Draft genome of the filarial nematode parasite Brugia malayi.</title>
        <authorList>
            <person name="Ghedin E."/>
            <person name="Wang S."/>
            <person name="Spiro D."/>
            <person name="Caler E."/>
            <person name="Zhao Q."/>
            <person name="Crabtree J."/>
            <person name="Allen J.E."/>
            <person name="Delcher A.L."/>
            <person name="Guiliano D.B."/>
            <person name="Miranda-Saavedra D."/>
            <person name="Angiuoli S.V."/>
            <person name="Creasy T."/>
            <person name="Amedeo P."/>
            <person name="Haas B."/>
            <person name="El-Sayed N.M."/>
            <person name="Wortman J.R."/>
            <person name="Feldblyum T."/>
            <person name="Tallon L."/>
            <person name="Schatz M."/>
            <person name="Shumway M."/>
            <person name="Koo H."/>
            <person name="Salzberg S.L."/>
            <person name="Schobel S."/>
            <person name="Pertea M."/>
            <person name="Pop M."/>
            <person name="White O."/>
            <person name="Barton G.J."/>
            <person name="Carlow C.K."/>
            <person name="Crawford M.J."/>
            <person name="Daub J."/>
            <person name="Dimmic M.W."/>
            <person name="Estes C.F."/>
            <person name="Foster J.M."/>
            <person name="Ganatra M."/>
            <person name="Gregory W.F."/>
            <person name="Johnson N.M."/>
            <person name="Jin J."/>
            <person name="Komuniecki R."/>
            <person name="Korf I."/>
            <person name="Kumar S."/>
            <person name="Laney S."/>
            <person name="Li B.W."/>
            <person name="Li W."/>
            <person name="Lindblom T.H."/>
            <person name="Lustigman S."/>
            <person name="Ma D."/>
            <person name="Maina C.V."/>
            <person name="Martin D.M."/>
            <person name="McCarter J.P."/>
            <person name="McReynolds L."/>
            <person name="Mitreva M."/>
            <person name="Nutman T.B."/>
            <person name="Parkinson J."/>
            <person name="Peregrin-Alvarez J.M."/>
            <person name="Poole C."/>
            <person name="Ren Q."/>
            <person name="Saunders L."/>
            <person name="Sluder A.E."/>
            <person name="Smith K."/>
            <person name="Stanke M."/>
            <person name="Unnasch T.R."/>
            <person name="Ware J."/>
            <person name="Wei A.D."/>
            <person name="Weil G."/>
            <person name="Williams D.J."/>
            <person name="Zhang Y."/>
            <person name="Williams S.A."/>
            <person name="Fraser-Liggett C."/>
            <person name="Slatko B."/>
            <person name="Blaxter M.L."/>
            <person name="Scott A.L."/>
        </authorList>
    </citation>
    <scope>NUCLEOTIDE SEQUENCE</scope>
    <source>
        <strain evidence="2 4">FR3</strain>
    </source>
</reference>
<reference evidence="3" key="3">
    <citation type="submission" date="2019-04" db="EMBL/GenBank/DDBJ databases">
        <authorList>
            <person name="Howe K."/>
            <person name="Paulini M."/>
            <person name="Williams G."/>
        </authorList>
    </citation>
    <scope>NUCLEOTIDE SEQUENCE [LARGE SCALE GENOMIC DNA]</scope>
    <source>
        <strain evidence="3">FR3</strain>
    </source>
</reference>
<name>A0A0K0JGV1_BRUMA</name>
<evidence type="ECO:0000313" key="7">
    <source>
        <dbReference type="WormBase" id="Bm4950b"/>
    </source>
</evidence>
<dbReference type="CTD" id="6105290"/>
<dbReference type="WBParaSite" id="Bm4950b.2">
    <property type="protein sequence ID" value="Bm4950b.2"/>
    <property type="gene ID" value="WBGene00225211"/>
</dbReference>
<accession>A0A4E9FPA4</accession>
<dbReference type="GeneID" id="6105290"/>
<organism evidence="2">
    <name type="scientific">Brugia malayi</name>
    <name type="common">Filarial nematode worm</name>
    <dbReference type="NCBI Taxonomy" id="6279"/>
    <lineage>
        <taxon>Eukaryota</taxon>
        <taxon>Metazoa</taxon>
        <taxon>Ecdysozoa</taxon>
        <taxon>Nematoda</taxon>
        <taxon>Chromadorea</taxon>
        <taxon>Rhabditida</taxon>
        <taxon>Spirurina</taxon>
        <taxon>Spiruromorpha</taxon>
        <taxon>Filarioidea</taxon>
        <taxon>Onchocercidae</taxon>
        <taxon>Brugia</taxon>
    </lineage>
</organism>
<dbReference type="RefSeq" id="XP_042937777.1">
    <property type="nucleotide sequence ID" value="XM_043081843.1"/>
</dbReference>
<feature type="compositionally biased region" description="Basic residues" evidence="1">
    <location>
        <begin position="101"/>
        <end position="111"/>
    </location>
</feature>
<evidence type="ECO:0000313" key="2">
    <source>
        <dbReference type="EMBL" id="CDP96277.1"/>
    </source>
</evidence>
<sequence length="111" mass="12594">MVAAGACESKIFNVKSEREKEFSQRSQRSIRQEKKGCDLESKAIDEQRSVFMMPKINSPKSETLNLKDAKSCYYTPTISADESSYMLETKASKSKSGMKNTKSKSRKSRNH</sequence>
<feature type="region of interest" description="Disordered" evidence="1">
    <location>
        <begin position="89"/>
        <end position="111"/>
    </location>
</feature>
<evidence type="ECO:0000256" key="1">
    <source>
        <dbReference type="SAM" id="MobiDB-lite"/>
    </source>
</evidence>
<reference evidence="5" key="4">
    <citation type="submission" date="2019-12" db="UniProtKB">
        <authorList>
            <consortium name="WormBaseParasite"/>
        </authorList>
    </citation>
    <scope>IDENTIFICATION</scope>
</reference>
<dbReference type="EMBL" id="CAAKNF010000195">
    <property type="protein sequence ID" value="VIO98455.1"/>
    <property type="molecule type" value="Genomic_DNA"/>
</dbReference>
<accession>A0A0K0JGV1</accession>
<proteinExistence type="predicted"/>
<evidence type="ECO:0000313" key="4">
    <source>
        <dbReference type="Proteomes" id="UP000006672"/>
    </source>
</evidence>
<dbReference type="EMBL" id="LN856957">
    <property type="protein sequence ID" value="CDP96277.1"/>
    <property type="molecule type" value="Genomic_DNA"/>
</dbReference>